<organism evidence="1 2">
    <name type="scientific">Tanacetum coccineum</name>
    <dbReference type="NCBI Taxonomy" id="301880"/>
    <lineage>
        <taxon>Eukaryota</taxon>
        <taxon>Viridiplantae</taxon>
        <taxon>Streptophyta</taxon>
        <taxon>Embryophyta</taxon>
        <taxon>Tracheophyta</taxon>
        <taxon>Spermatophyta</taxon>
        <taxon>Magnoliopsida</taxon>
        <taxon>eudicotyledons</taxon>
        <taxon>Gunneridae</taxon>
        <taxon>Pentapetalae</taxon>
        <taxon>asterids</taxon>
        <taxon>campanulids</taxon>
        <taxon>Asterales</taxon>
        <taxon>Asteraceae</taxon>
        <taxon>Asteroideae</taxon>
        <taxon>Anthemideae</taxon>
        <taxon>Anthemidinae</taxon>
        <taxon>Tanacetum</taxon>
    </lineage>
</organism>
<accession>A0ABQ5B6B2</accession>
<sequence>MNRVGNDHVKDIVPCGGVTVGDNVAKGYFVGKRVVFPDVKNYMRNARKKYGIGNGDVLHAVRVEYDWKPPRCGDDSKSDVEDVYSETAWLSYQNEPVEAQIFIDASLLKDEDYNVYDGYENEDFDLTKEHSTLCNAFDINLRCQS</sequence>
<keyword evidence="2" id="KW-1185">Reference proteome</keyword>
<evidence type="ECO:0000313" key="2">
    <source>
        <dbReference type="Proteomes" id="UP001151760"/>
    </source>
</evidence>
<reference evidence="1" key="2">
    <citation type="submission" date="2022-01" db="EMBL/GenBank/DDBJ databases">
        <authorList>
            <person name="Yamashiro T."/>
            <person name="Shiraishi A."/>
            <person name="Satake H."/>
            <person name="Nakayama K."/>
        </authorList>
    </citation>
    <scope>NUCLEOTIDE SEQUENCE</scope>
</reference>
<proteinExistence type="predicted"/>
<evidence type="ECO:0000313" key="1">
    <source>
        <dbReference type="EMBL" id="GJT10058.1"/>
    </source>
</evidence>
<name>A0ABQ5B6B2_9ASTR</name>
<gene>
    <name evidence="1" type="ORF">Tco_0857100</name>
</gene>
<protein>
    <submittedName>
        <fullName evidence="1">Uncharacterized protein</fullName>
    </submittedName>
</protein>
<reference evidence="1" key="1">
    <citation type="journal article" date="2022" name="Int. J. Mol. Sci.">
        <title>Draft Genome of Tanacetum Coccineum: Genomic Comparison of Closely Related Tanacetum-Family Plants.</title>
        <authorList>
            <person name="Yamashiro T."/>
            <person name="Shiraishi A."/>
            <person name="Nakayama K."/>
            <person name="Satake H."/>
        </authorList>
    </citation>
    <scope>NUCLEOTIDE SEQUENCE</scope>
</reference>
<dbReference type="EMBL" id="BQNB010012959">
    <property type="protein sequence ID" value="GJT10058.1"/>
    <property type="molecule type" value="Genomic_DNA"/>
</dbReference>
<dbReference type="Proteomes" id="UP001151760">
    <property type="component" value="Unassembled WGS sequence"/>
</dbReference>
<comment type="caution">
    <text evidence="1">The sequence shown here is derived from an EMBL/GenBank/DDBJ whole genome shotgun (WGS) entry which is preliminary data.</text>
</comment>